<proteinExistence type="predicted"/>
<dbReference type="VEuPathDB" id="FungiDB:PSTT_06743"/>
<organism evidence="1 2">
    <name type="scientific">Puccinia striiformis</name>
    <dbReference type="NCBI Taxonomy" id="27350"/>
    <lineage>
        <taxon>Eukaryota</taxon>
        <taxon>Fungi</taxon>
        <taxon>Dikarya</taxon>
        <taxon>Basidiomycota</taxon>
        <taxon>Pucciniomycotina</taxon>
        <taxon>Pucciniomycetes</taxon>
        <taxon>Pucciniales</taxon>
        <taxon>Pucciniaceae</taxon>
        <taxon>Puccinia</taxon>
    </lineage>
</organism>
<dbReference type="EMBL" id="PKSL01000054">
    <property type="protein sequence ID" value="POW09571.1"/>
    <property type="molecule type" value="Genomic_DNA"/>
</dbReference>
<reference evidence="1" key="1">
    <citation type="submission" date="2017-12" db="EMBL/GenBank/DDBJ databases">
        <title>Gene loss provides genomic basis for host adaptation in cereal stripe rust fungi.</title>
        <authorList>
            <person name="Xia C."/>
        </authorList>
    </citation>
    <scope>NUCLEOTIDE SEQUENCE [LARGE SCALE GENOMIC DNA]</scope>
    <source>
        <strain evidence="1">93-210</strain>
    </source>
</reference>
<sequence length="111" mass="12080">MSQHHAIMQGRCQEYANAMPLRKASARRYADAMPLRKAGIKNMPMPCHYARPAPEDMPTAACIYSHPKTLGRSPIVFGGVGEVGPTQFFTLALGQPQSVVYSICTAIDSIT</sequence>
<protein>
    <submittedName>
        <fullName evidence="1">Uncharacterized protein</fullName>
    </submittedName>
</protein>
<comment type="caution">
    <text evidence="1">The sequence shown here is derived from an EMBL/GenBank/DDBJ whole genome shotgun (WGS) entry which is preliminary data.</text>
</comment>
<dbReference type="Proteomes" id="UP000239156">
    <property type="component" value="Unassembled WGS sequence"/>
</dbReference>
<accession>A0A2S4VJ55</accession>
<keyword evidence="2" id="KW-1185">Reference proteome</keyword>
<evidence type="ECO:0000313" key="2">
    <source>
        <dbReference type="Proteomes" id="UP000239156"/>
    </source>
</evidence>
<gene>
    <name evidence="1" type="ORF">PSTT_06743</name>
</gene>
<dbReference type="VEuPathDB" id="FungiDB:PSHT_02807"/>
<name>A0A2S4VJ55_9BASI</name>
<evidence type="ECO:0000313" key="1">
    <source>
        <dbReference type="EMBL" id="POW09571.1"/>
    </source>
</evidence>